<sequence length="709" mass="79639">MDQADIPALLARLASDEDASRKMAVFKLQSSINDPAFADVFISSGGLVVLRRLIMTAGGNTLAYSLQSLTRLLEVDMGWDIFEGPTASDLVERVVELIVTNPLVNILRGAMSILVALVSHSQSTGFRGAASRTPGTFGFRALKPAVAVYPQFFELVIAQLQSADHALCANALMLINALIRDAVSNESTMSTGKPNGQGDEWSKFIKRLQDLGLIKAVYKLMQSSALQDLAHPLLEFQSLTKILLRKWREVEVDLERPEHRRALKGLHLASAPDRAHVNGHSPIIDQDVLAKKGSRRHNPEKWRRLGFETESPAQEFDITGFLGMMDITDYVRKHEDGFQKLLMEQAGKPMSQRCPIARASFAITMVLYEHFEVDKADLEDTKGYQVTESKDHDRLFHPLILQWSRLHTAGLHAFFRVWKATGAEQDDFEKVVELVRILIEQVVGEATRTKDVLETEEDIQEYDVARLREQQMNLLEKSFEGTWGQHLYQVREELKQEALQFVKEQRIRCLLEGSWFTKPTPKRDNNSGSKHRLFTPTPWRYAKLSHNRRYLHYADFEEQTAQEPGLDSLSEKIDLSTISSVVSNVSAADDVKSTDSGVTAKTTTTKITVYSFVNPVNPTKGSDNKEHPILSLWPLSHSLASEWLDGLLLVLNQAPITAETNKLVNMVSEYGLKIRLLNVRMDSAFDGPVPGAGVIPSREGLDDNYFFEV</sequence>
<gene>
    <name evidence="6" type="ORF">QQZ08_011732</name>
</gene>
<dbReference type="SUPFAM" id="SSF48371">
    <property type="entry name" value="ARM repeat"/>
    <property type="match status" value="1"/>
</dbReference>
<keyword evidence="2" id="KW-0581">Phagocytosis</keyword>
<organism evidence="6 7">
    <name type="scientific">Neonectria magnoliae</name>
    <dbReference type="NCBI Taxonomy" id="2732573"/>
    <lineage>
        <taxon>Eukaryota</taxon>
        <taxon>Fungi</taxon>
        <taxon>Dikarya</taxon>
        <taxon>Ascomycota</taxon>
        <taxon>Pezizomycotina</taxon>
        <taxon>Sordariomycetes</taxon>
        <taxon>Hypocreomycetidae</taxon>
        <taxon>Hypocreales</taxon>
        <taxon>Nectriaceae</taxon>
        <taxon>Neonectria</taxon>
    </lineage>
</organism>
<dbReference type="PROSITE" id="PS51335">
    <property type="entry name" value="ELMO"/>
    <property type="match status" value="1"/>
</dbReference>
<evidence type="ECO:0000256" key="2">
    <source>
        <dbReference type="ARBA" id="ARBA00022907"/>
    </source>
</evidence>
<dbReference type="InterPro" id="IPR011993">
    <property type="entry name" value="PH-like_dom_sf"/>
</dbReference>
<proteinExistence type="predicted"/>
<evidence type="ECO:0000259" key="5">
    <source>
        <dbReference type="PROSITE" id="PS51335"/>
    </source>
</evidence>
<keyword evidence="3" id="KW-0729">SH3-binding</keyword>
<dbReference type="Gene3D" id="1.25.10.10">
    <property type="entry name" value="Leucine-rich Repeat Variant"/>
    <property type="match status" value="1"/>
</dbReference>
<evidence type="ECO:0000256" key="1">
    <source>
        <dbReference type="ARBA" id="ARBA00022703"/>
    </source>
</evidence>
<evidence type="ECO:0000313" key="6">
    <source>
        <dbReference type="EMBL" id="KAK7417208.1"/>
    </source>
</evidence>
<dbReference type="Pfam" id="PF16457">
    <property type="entry name" value="PH_12"/>
    <property type="match status" value="1"/>
</dbReference>
<accession>A0ABR1H7W5</accession>
<dbReference type="Gene3D" id="2.30.29.30">
    <property type="entry name" value="Pleckstrin-homology domain (PH domain)/Phosphotyrosine-binding domain (PTB)"/>
    <property type="match status" value="1"/>
</dbReference>
<dbReference type="Pfam" id="PF11841">
    <property type="entry name" value="ELMO_ARM"/>
    <property type="match status" value="1"/>
</dbReference>
<dbReference type="InterPro" id="IPR024574">
    <property type="entry name" value="ELMO_ARM"/>
</dbReference>
<feature type="domain" description="ELMO" evidence="5">
    <location>
        <begin position="258"/>
        <end position="443"/>
    </location>
</feature>
<evidence type="ECO:0000256" key="4">
    <source>
        <dbReference type="ARBA" id="ARBA00024863"/>
    </source>
</evidence>
<keyword evidence="1" id="KW-0053">Apoptosis</keyword>
<dbReference type="Proteomes" id="UP001498421">
    <property type="component" value="Unassembled WGS sequence"/>
</dbReference>
<comment type="function">
    <text evidence="4">Involved in cytoskeletal rearrangements required for phagocytosis of apoptotic cells and cell motility. Acts in association with DOCK1 and CRK. Was initially proposed to be required in complex with DOCK1 to activate Rac Rho small GTPases. May enhance the guanine nucleotide exchange factor (GEF) activity of DOCK1.</text>
</comment>
<dbReference type="PANTHER" id="PTHR12771">
    <property type="entry name" value="ENGULFMENT AND CELL MOTILITY"/>
    <property type="match status" value="1"/>
</dbReference>
<dbReference type="InterPro" id="IPR050868">
    <property type="entry name" value="ELMO_domain-containing"/>
</dbReference>
<dbReference type="InterPro" id="IPR016024">
    <property type="entry name" value="ARM-type_fold"/>
</dbReference>
<name>A0ABR1H7W5_9HYPO</name>
<dbReference type="EMBL" id="JAZAVK010000191">
    <property type="protein sequence ID" value="KAK7417208.1"/>
    <property type="molecule type" value="Genomic_DNA"/>
</dbReference>
<dbReference type="InterPro" id="IPR001849">
    <property type="entry name" value="PH_domain"/>
</dbReference>
<reference evidence="6 7" key="1">
    <citation type="journal article" date="2025" name="Microbiol. Resour. Announc.">
        <title>Draft genome sequences for Neonectria magnoliae and Neonectria punicea, canker pathogens of Liriodendron tulipifera and Acer saccharum in West Virginia.</title>
        <authorList>
            <person name="Petronek H.M."/>
            <person name="Kasson M.T."/>
            <person name="Metheny A.M."/>
            <person name="Stauder C.M."/>
            <person name="Lovett B."/>
            <person name="Lynch S.C."/>
            <person name="Garnas J.R."/>
            <person name="Kasson L.R."/>
            <person name="Stajich J.E."/>
        </authorList>
    </citation>
    <scope>NUCLEOTIDE SEQUENCE [LARGE SCALE GENOMIC DNA]</scope>
    <source>
        <strain evidence="6 7">NRRL 64651</strain>
    </source>
</reference>
<dbReference type="InterPro" id="IPR006816">
    <property type="entry name" value="ELMO_dom"/>
</dbReference>
<dbReference type="Pfam" id="PF04727">
    <property type="entry name" value="ELMO_CED12"/>
    <property type="match status" value="1"/>
</dbReference>
<keyword evidence="7" id="KW-1185">Reference proteome</keyword>
<protein>
    <recommendedName>
        <fullName evidence="5">ELMO domain-containing protein</fullName>
    </recommendedName>
</protein>
<evidence type="ECO:0000256" key="3">
    <source>
        <dbReference type="ARBA" id="ARBA00023036"/>
    </source>
</evidence>
<comment type="caution">
    <text evidence="6">The sequence shown here is derived from an EMBL/GenBank/DDBJ whole genome shotgun (WGS) entry which is preliminary data.</text>
</comment>
<evidence type="ECO:0000313" key="7">
    <source>
        <dbReference type="Proteomes" id="UP001498421"/>
    </source>
</evidence>
<dbReference type="PANTHER" id="PTHR12771:SF56">
    <property type="entry name" value="CED-12"/>
    <property type="match status" value="1"/>
</dbReference>
<dbReference type="InterPro" id="IPR011989">
    <property type="entry name" value="ARM-like"/>
</dbReference>